<evidence type="ECO:0000313" key="5">
    <source>
        <dbReference type="Proteomes" id="UP000280346"/>
    </source>
</evidence>
<evidence type="ECO:0000256" key="1">
    <source>
        <dbReference type="PIRNR" id="PIRNR006615"/>
    </source>
</evidence>
<keyword evidence="1" id="KW-0645">Protease</keyword>
<gene>
    <name evidence="4" type="ORF">EJ913_20870</name>
</gene>
<dbReference type="AlphaFoldDB" id="A0A3S0XKK8"/>
<dbReference type="RefSeq" id="WP_127001473.1">
    <property type="nucleotide sequence ID" value="NZ_JBNPXW010000001.1"/>
</dbReference>
<keyword evidence="1" id="KW-0378">Hydrolase</keyword>
<dbReference type="PANTHER" id="PTHR34217">
    <property type="entry name" value="METAL-DEPENDENT CARBOXYPEPTIDASE"/>
    <property type="match status" value="1"/>
</dbReference>
<dbReference type="GO" id="GO:0004181">
    <property type="term" value="F:metallocarboxypeptidase activity"/>
    <property type="evidence" value="ECO:0007669"/>
    <property type="project" value="UniProtKB-UniRule"/>
</dbReference>
<feature type="active site" description="Proton donor/acceptor" evidence="3">
    <location>
        <position position="264"/>
    </location>
</feature>
<evidence type="ECO:0000313" key="4">
    <source>
        <dbReference type="EMBL" id="RUQ67134.1"/>
    </source>
</evidence>
<reference evidence="4 5" key="1">
    <citation type="submission" date="2018-12" db="EMBL/GenBank/DDBJ databases">
        <authorList>
            <person name="Yang Y."/>
        </authorList>
    </citation>
    <scope>NUCLEOTIDE SEQUENCE [LARGE SCALE GENOMIC DNA]</scope>
    <source>
        <strain evidence="4 5">GSF71</strain>
    </source>
</reference>
<dbReference type="Proteomes" id="UP000280346">
    <property type="component" value="Unassembled WGS sequence"/>
</dbReference>
<dbReference type="OrthoDB" id="9772308at2"/>
<organism evidence="4 5">
    <name type="scientific">Azospirillum doebereinerae</name>
    <dbReference type="NCBI Taxonomy" id="92933"/>
    <lineage>
        <taxon>Bacteria</taxon>
        <taxon>Pseudomonadati</taxon>
        <taxon>Pseudomonadota</taxon>
        <taxon>Alphaproteobacteria</taxon>
        <taxon>Rhodospirillales</taxon>
        <taxon>Azospirillaceae</taxon>
        <taxon>Azospirillum</taxon>
    </lineage>
</organism>
<keyword evidence="2" id="KW-0862">Zinc</keyword>
<keyword evidence="1" id="KW-0482">Metalloprotease</keyword>
<comment type="cofactor">
    <cofactor evidence="2">
        <name>Zn(2+)</name>
        <dbReference type="ChEBI" id="CHEBI:29105"/>
    </cofactor>
    <text evidence="2">Binds 1 zinc ion per subunit.</text>
</comment>
<dbReference type="CDD" id="cd06460">
    <property type="entry name" value="M32_Taq"/>
    <property type="match status" value="1"/>
</dbReference>
<keyword evidence="5" id="KW-1185">Reference proteome</keyword>
<keyword evidence="1 4" id="KW-0121">Carboxypeptidase</keyword>
<dbReference type="GO" id="GO:0006508">
    <property type="term" value="P:proteolysis"/>
    <property type="evidence" value="ECO:0007669"/>
    <property type="project" value="UniProtKB-UniRule"/>
</dbReference>
<dbReference type="PIRSF" id="PIRSF006615">
    <property type="entry name" value="Zn_crbxpep_Taq"/>
    <property type="match status" value="1"/>
</dbReference>
<dbReference type="EC" id="3.4.17.19" evidence="1"/>
<comment type="catalytic activity">
    <reaction evidence="1">
        <text>Release of a C-terminal amino acid with broad specificity, except for -Pro.</text>
        <dbReference type="EC" id="3.4.17.19"/>
    </reaction>
</comment>
<comment type="similarity">
    <text evidence="1">Belongs to the peptidase M32 family.</text>
</comment>
<dbReference type="SUPFAM" id="SSF55486">
    <property type="entry name" value="Metalloproteases ('zincins'), catalytic domain"/>
    <property type="match status" value="1"/>
</dbReference>
<feature type="binding site" evidence="2">
    <location>
        <position position="267"/>
    </location>
    <ligand>
        <name>Zn(2+)</name>
        <dbReference type="ChEBI" id="CHEBI:29105"/>
        <note>catalytic</note>
    </ligand>
</feature>
<dbReference type="Pfam" id="PF02074">
    <property type="entry name" value="Peptidase_M32"/>
    <property type="match status" value="1"/>
</dbReference>
<dbReference type="PROSITE" id="PS52034">
    <property type="entry name" value="PEPTIDASE_M32"/>
    <property type="match status" value="1"/>
</dbReference>
<comment type="caution">
    <text evidence="4">The sequence shown here is derived from an EMBL/GenBank/DDBJ whole genome shotgun (WGS) entry which is preliminary data.</text>
</comment>
<name>A0A3S0XKK8_9PROT</name>
<comment type="function">
    <text evidence="1">Broad specificity carboxypetidase that releases amino acids sequentially from the C-terminus, including neutral, aromatic, polar and basic residues.</text>
</comment>
<dbReference type="PRINTS" id="PR00998">
    <property type="entry name" value="CRBOXYPTASET"/>
</dbReference>
<dbReference type="Gene3D" id="1.10.1370.30">
    <property type="match status" value="1"/>
</dbReference>
<feature type="binding site" evidence="2">
    <location>
        <position position="263"/>
    </location>
    <ligand>
        <name>Zn(2+)</name>
        <dbReference type="ChEBI" id="CHEBI:29105"/>
        <note>catalytic</note>
    </ligand>
</feature>
<protein>
    <recommendedName>
        <fullName evidence="1">Metal-dependent carboxypeptidase</fullName>
        <ecNumber evidence="1">3.4.17.19</ecNumber>
    </recommendedName>
</protein>
<feature type="binding site" evidence="2">
    <location>
        <position position="293"/>
    </location>
    <ligand>
        <name>Zn(2+)</name>
        <dbReference type="ChEBI" id="CHEBI:29105"/>
        <note>catalytic</note>
    </ligand>
</feature>
<keyword evidence="1 2" id="KW-0479">Metal-binding</keyword>
<dbReference type="InterPro" id="IPR001333">
    <property type="entry name" value="Peptidase_M32_Taq"/>
</dbReference>
<dbReference type="PANTHER" id="PTHR34217:SF1">
    <property type="entry name" value="CARBOXYPEPTIDASE 1"/>
    <property type="match status" value="1"/>
</dbReference>
<evidence type="ECO:0000256" key="3">
    <source>
        <dbReference type="PIRSR" id="PIRSR006615-2"/>
    </source>
</evidence>
<accession>A0A3S0XKK8</accession>
<proteinExistence type="inferred from homology"/>
<dbReference type="GO" id="GO:0046872">
    <property type="term" value="F:metal ion binding"/>
    <property type="evidence" value="ECO:0007669"/>
    <property type="project" value="UniProtKB-KW"/>
</dbReference>
<dbReference type="EMBL" id="RZIJ01000018">
    <property type="protein sequence ID" value="RUQ67134.1"/>
    <property type="molecule type" value="Genomic_DNA"/>
</dbReference>
<sequence length="496" mass="54011">MTAYRDLERRTARIAAIGDALGILGWDTQTIMPEGSNDARAEQTATLSVLAHELATDPRVGDLLAEAENDASLDAWQRANLREMRRDYVHATAVPADLVEATSKAVSVCEMVWRSARANNDFAALLPSLTEVLARVREGAEAKGAALDLSPYDALLDEHDPGARAERIDVVFADLAEFLPGLIGRVLDKQAGEPAPVRPQGPFPVEAQKALGVRMMERMGFDFSRGRLDVSLHPFCGGATDDVRITTRYEEDNFANALMGVLHETGHALYEQGRPRAWLGQPVGQARGMAVHESQSLIMEMQASRSAEFLTWLAPVAREAFGGEGPAWEAANLRRLYSRVERGLIRVNADEVTYPAHVILRYRLEKAMVAGDLALADLPGAWNDGMAELVGVVPPDDRQGCLQDIHWPGGGWGYFPSYTLGAMTAAQLFDAARKADPEIVPALSRGAFAPLVAWLRQNVHGTGCFHASGDELLTAATGRPLDASVFKRHLETRYLG</sequence>
<evidence type="ECO:0000256" key="2">
    <source>
        <dbReference type="PIRSR" id="PIRSR006615-1"/>
    </source>
</evidence>